<evidence type="ECO:0000256" key="1">
    <source>
        <dbReference type="SAM" id="MobiDB-lite"/>
    </source>
</evidence>
<name>A0A023B8Y8_GRENI</name>
<feature type="compositionally biased region" description="Basic and acidic residues" evidence="1">
    <location>
        <begin position="1359"/>
        <end position="1371"/>
    </location>
</feature>
<feature type="region of interest" description="Disordered" evidence="1">
    <location>
        <begin position="1151"/>
        <end position="1203"/>
    </location>
</feature>
<dbReference type="Gene3D" id="3.30.70.1230">
    <property type="entry name" value="Nucleotide cyclase"/>
    <property type="match status" value="2"/>
</dbReference>
<feature type="region of interest" description="Disordered" evidence="1">
    <location>
        <begin position="970"/>
        <end position="1033"/>
    </location>
</feature>
<proteinExistence type="predicted"/>
<dbReference type="PROSITE" id="PS50125">
    <property type="entry name" value="GUANYLATE_CYCLASE_2"/>
    <property type="match status" value="2"/>
</dbReference>
<dbReference type="OrthoDB" id="194468at2759"/>
<evidence type="ECO:0000259" key="2">
    <source>
        <dbReference type="PROSITE" id="PS50125"/>
    </source>
</evidence>
<dbReference type="CDD" id="cd07302">
    <property type="entry name" value="CHD"/>
    <property type="match status" value="2"/>
</dbReference>
<dbReference type="RefSeq" id="XP_011129875.1">
    <property type="nucleotide sequence ID" value="XM_011131573.1"/>
</dbReference>
<dbReference type="VEuPathDB" id="CryptoDB:GNI_054450"/>
<evidence type="ECO:0000313" key="3">
    <source>
        <dbReference type="EMBL" id="EZG70692.1"/>
    </source>
</evidence>
<dbReference type="SMART" id="SM00044">
    <property type="entry name" value="CYCc"/>
    <property type="match status" value="1"/>
</dbReference>
<dbReference type="EMBL" id="AFNH02000416">
    <property type="protein sequence ID" value="EZG70692.1"/>
    <property type="molecule type" value="Genomic_DNA"/>
</dbReference>
<feature type="compositionally biased region" description="Polar residues" evidence="1">
    <location>
        <begin position="1486"/>
        <end position="1498"/>
    </location>
</feature>
<dbReference type="InterPro" id="IPR001054">
    <property type="entry name" value="A/G_cyclase"/>
</dbReference>
<dbReference type="Proteomes" id="UP000019763">
    <property type="component" value="Unassembled WGS sequence"/>
</dbReference>
<comment type="caution">
    <text evidence="3">The sequence shown here is derived from an EMBL/GenBank/DDBJ whole genome shotgun (WGS) entry which is preliminary data.</text>
</comment>
<dbReference type="PANTHER" id="PTHR47455:SF1">
    <property type="entry name" value="GUANYLATE CYCLASE DOMAIN-CONTAINING PROTEIN"/>
    <property type="match status" value="1"/>
</dbReference>
<dbReference type="InterPro" id="IPR029787">
    <property type="entry name" value="Nucleotide_cyclase"/>
</dbReference>
<dbReference type="GeneID" id="22911997"/>
<protein>
    <submittedName>
        <fullName evidence="3">Adenylate/guanylate cyclase</fullName>
    </submittedName>
</protein>
<feature type="domain" description="Guanylate cyclase" evidence="2">
    <location>
        <begin position="295"/>
        <end position="417"/>
    </location>
</feature>
<dbReference type="SUPFAM" id="SSF55073">
    <property type="entry name" value="Nucleotide cyclase"/>
    <property type="match status" value="2"/>
</dbReference>
<accession>A0A023B8Y8</accession>
<feature type="compositionally biased region" description="Basic and acidic residues" evidence="1">
    <location>
        <begin position="1456"/>
        <end position="1470"/>
    </location>
</feature>
<feature type="region of interest" description="Disordered" evidence="1">
    <location>
        <begin position="1359"/>
        <end position="1384"/>
    </location>
</feature>
<dbReference type="eggNOG" id="ENOG502QPPT">
    <property type="taxonomic scope" value="Eukaryota"/>
</dbReference>
<feature type="compositionally biased region" description="Basic and acidic residues" evidence="1">
    <location>
        <begin position="1171"/>
        <end position="1199"/>
    </location>
</feature>
<feature type="region of interest" description="Disordered" evidence="1">
    <location>
        <begin position="1414"/>
        <end position="1441"/>
    </location>
</feature>
<organism evidence="3 4">
    <name type="scientific">Gregarina niphandrodes</name>
    <name type="common">Septate eugregarine</name>
    <dbReference type="NCBI Taxonomy" id="110365"/>
    <lineage>
        <taxon>Eukaryota</taxon>
        <taxon>Sar</taxon>
        <taxon>Alveolata</taxon>
        <taxon>Apicomplexa</taxon>
        <taxon>Conoidasida</taxon>
        <taxon>Gregarinasina</taxon>
        <taxon>Eugregarinorida</taxon>
        <taxon>Gregarinidae</taxon>
        <taxon>Gregarina</taxon>
    </lineage>
</organism>
<dbReference type="GO" id="GO:0009190">
    <property type="term" value="P:cyclic nucleotide biosynthetic process"/>
    <property type="evidence" value="ECO:0007669"/>
    <property type="project" value="InterPro"/>
</dbReference>
<sequence length="1498" mass="162783">MGNAGRSAPVAVVEVSEIDRFSCFVPRAVLEGIVDEKIRLADDFDIVVDRCSGALVFCDASGFTAVTEAFNKQPNGAERLGNVINDFFTSLIQIINFWGGDIIKFAGDAVTIVWGVDDSLSDSMSTYKIDPVTACKLACQCCLDLHRNLNGFPAGIEDRVFTLHIGVGYGPITILQVGGTLDRWDFVVAGPPVTQISIAEPLASSGDTVLSPEVVATLRSSADGGGVITEEVPDSGQHHKLVSLAGEATAAPPPLEKIRLEHSCILLLKRFIPPPIYKRLNAGFNAFSNELRQLSVIFVSVKGLDVDTHVGSIKANSLMQYCQKSAYLLEGSVNKFSVDDKGVVVLLMFGLPPVYHMDDPIRAVLCSLRIGEGLKTLGLACGIGVATGRVWVGTVGCDIRKEYTALGDTVNLAARLMGKAKVDEVLCDQTTHLLCSHAIEFEELAPVKMKGKADLVPMFRPPGRLKKFDEQKSLDPAVAYWPGWRQTSVLRRLFFPPVRFRPFVANFDLPLPVLDYNGYGPCYPWEIKEPWLPTLRNAMDLGGVMVIQGREVQGSLELVEYLKDLAEASGHQVFICSNTPEASYLPVANVPLLAFRKLCTDVVFRWKKSQIRKQKGYTAVDEKNSIYSLTKELTHPLFHWRLTAMKAVVKGLVLPRELPRNQPVEKWNHRTSYLVATDGPAGGSGPGPGSVSAGSDKGDRSSSVATTGGTSKLLSSLKNLVQHSRGSWNKAASVTPDVERSSKEEELVSVEDAFGVHSSVVVPAICSLINGYTMNERTVIIVRVRQGTSLYSSMDGDSWKTLALLANMAALRRRRRVELECQNLRRWRRRHSWSCPWCKGVSQRSNGEAAKAKWTSRCRPPATVYFPPFLLVVVCSQNNVRESSRLCAWARECGLFMNLGKLSRSETRSFLSYYYKTSKKKIPGEVVDYVHRVSAGYLNYVALTARQLLHHDAIEAVPVVSHTRLGAGVTTSATTTGGGTTRPGGGITGPGGGTKGTGGSTTGTGGGTMGTGGSTTGTGTGTSEEKPPPRADSQVYVSGAATSAQFHGEESVATTSEEDLADYDTVQERKVARDAALTERERRIVIRRRRVLPTCCGVLVGFKFEGNDVAQLRGCVVERDVTFQGNIITGMGHWIRRGPGLLPGTNGVRAGGGPGAGLGGIRQISEGGGRVTEEGDGTERDDDRGETRGEGIEGVRGMDGRNVPNHFGCPGPVEYAEKEGSLTLHSRMTERIFGVPFPEDNDRLVRLIEPSSKQKRLVVTRDLRSVPYIAQLRAATMMLIEALEPEEQLVAKCASVFTLPFCFYELSAIFPKAITLRRLEAIVESLLRRELLEICDPPTDAELEELDLYSVLKAFARHPRDDPSSTIRTDDELGSSVKDSTTSEGDLINEAHLAEEALLRHASLYRRSAVVVAPTGRPTEDPAPTSNLASANGTSRPSDTTALGVLRFDDNIIRPKDKDIHTFNKRDVQGSRRPSGPTPNPLAPADSNSIKNTTSAFK</sequence>
<feature type="compositionally biased region" description="Gly residues" evidence="1">
    <location>
        <begin position="1151"/>
        <end position="1170"/>
    </location>
</feature>
<feature type="region of interest" description="Disordered" evidence="1">
    <location>
        <begin position="675"/>
        <end position="709"/>
    </location>
</feature>
<evidence type="ECO:0000313" key="4">
    <source>
        <dbReference type="Proteomes" id="UP000019763"/>
    </source>
</evidence>
<feature type="compositionally biased region" description="Polar residues" evidence="1">
    <location>
        <begin position="1424"/>
        <end position="1441"/>
    </location>
</feature>
<feature type="region of interest" description="Disordered" evidence="1">
    <location>
        <begin position="1456"/>
        <end position="1498"/>
    </location>
</feature>
<dbReference type="Pfam" id="PF00211">
    <property type="entry name" value="Guanylate_cyc"/>
    <property type="match status" value="2"/>
</dbReference>
<feature type="domain" description="Guanylate cyclase" evidence="2">
    <location>
        <begin position="54"/>
        <end position="200"/>
    </location>
</feature>
<gene>
    <name evidence="3" type="ORF">GNI_054450</name>
</gene>
<reference evidence="3" key="1">
    <citation type="submission" date="2013-12" db="EMBL/GenBank/DDBJ databases">
        <authorList>
            <person name="Omoto C.K."/>
            <person name="Sibley D."/>
            <person name="Venepally P."/>
            <person name="Hadjithomas M."/>
            <person name="Karamycheva S."/>
            <person name="Brunk B."/>
            <person name="Roos D."/>
            <person name="Caler E."/>
            <person name="Lorenzi H."/>
        </authorList>
    </citation>
    <scope>NUCLEOTIDE SEQUENCE</scope>
</reference>
<keyword evidence="4" id="KW-1185">Reference proteome</keyword>
<feature type="compositionally biased region" description="Gly residues" evidence="1">
    <location>
        <begin position="976"/>
        <end position="1020"/>
    </location>
</feature>
<dbReference type="GO" id="GO:0035556">
    <property type="term" value="P:intracellular signal transduction"/>
    <property type="evidence" value="ECO:0007669"/>
    <property type="project" value="InterPro"/>
</dbReference>
<dbReference type="PANTHER" id="PTHR47455">
    <property type="entry name" value="ADENYLYL CYCLASE BETA"/>
    <property type="match status" value="1"/>
</dbReference>